<dbReference type="EMBL" id="JAQSDF010000040">
    <property type="protein sequence ID" value="MDI1231736.1"/>
    <property type="molecule type" value="Genomic_DNA"/>
</dbReference>
<feature type="domain" description="Exonuclease VII large subunit C-terminal" evidence="1">
    <location>
        <begin position="1"/>
        <end position="210"/>
    </location>
</feature>
<evidence type="ECO:0000313" key="3">
    <source>
        <dbReference type="Proteomes" id="UP001160519"/>
    </source>
</evidence>
<dbReference type="AlphaFoldDB" id="A0AA43Q8H7"/>
<dbReference type="InterPro" id="IPR003753">
    <property type="entry name" value="Exonuc_VII_L"/>
</dbReference>
<dbReference type="Pfam" id="PF02601">
    <property type="entry name" value="Exonuc_VII_L"/>
    <property type="match status" value="1"/>
</dbReference>
<reference evidence="2" key="1">
    <citation type="submission" date="2023-01" db="EMBL/GenBank/DDBJ databases">
        <title>Biogeochemical cycle of methane in antarctic sediments.</title>
        <authorList>
            <person name="Roldan D.M."/>
            <person name="Menes R.J."/>
        </authorList>
    </citation>
    <scope>NUCLEOTIDE SEQUENCE [LARGE SCALE GENOMIC DNA]</scope>
    <source>
        <strain evidence="2">K-2018 MAG008</strain>
    </source>
</reference>
<evidence type="ECO:0000313" key="2">
    <source>
        <dbReference type="EMBL" id="MDI1231736.1"/>
    </source>
</evidence>
<keyword evidence="3" id="KW-1185">Reference proteome</keyword>
<dbReference type="InterPro" id="IPR020579">
    <property type="entry name" value="Exonuc_VII_lsu_C"/>
</dbReference>
<dbReference type="PANTHER" id="PTHR30008">
    <property type="entry name" value="EXODEOXYRIBONUCLEASE 7 LARGE SUBUNIT"/>
    <property type="match status" value="1"/>
</dbReference>
<proteinExistence type="predicted"/>
<dbReference type="GO" id="GO:0006308">
    <property type="term" value="P:DNA catabolic process"/>
    <property type="evidence" value="ECO:0007669"/>
    <property type="project" value="InterPro"/>
</dbReference>
<sequence>MRFDTPSKVIGHISGTIHTNAMQADENFRSAMLYAHRLTAAAESQVESTFLNLQQDAMIATHVMGGRVEHLFQTIRPAAQQLIYRAEQENEQLFLFIHNRCNTDLTAVMTEITRYRDSLMSDTFHTLTTIELGLEQVRQSVMQYAALRITDAENRVKGLGREILGLGPKATLNRGFAIARTIDGVPIVSAEQAKQYPELNIEFRDGILKVKPIGQHND</sequence>
<accession>A0AA43Q8H7</accession>
<dbReference type="GO" id="GO:0008855">
    <property type="term" value="F:exodeoxyribonuclease VII activity"/>
    <property type="evidence" value="ECO:0007669"/>
    <property type="project" value="InterPro"/>
</dbReference>
<dbReference type="GO" id="GO:0009318">
    <property type="term" value="C:exodeoxyribonuclease VII complex"/>
    <property type="evidence" value="ECO:0007669"/>
    <property type="project" value="InterPro"/>
</dbReference>
<comment type="caution">
    <text evidence="2">The sequence shown here is derived from an EMBL/GenBank/DDBJ whole genome shotgun (WGS) entry which is preliminary data.</text>
</comment>
<name>A0AA43Q8H7_9GAMM</name>
<dbReference type="Proteomes" id="UP001160519">
    <property type="component" value="Unassembled WGS sequence"/>
</dbReference>
<organism evidence="2 3">
    <name type="scientific">Candidatus Methylobacter titanis</name>
    <dbReference type="NCBI Taxonomy" id="3053457"/>
    <lineage>
        <taxon>Bacteria</taxon>
        <taxon>Pseudomonadati</taxon>
        <taxon>Pseudomonadota</taxon>
        <taxon>Gammaproteobacteria</taxon>
        <taxon>Methylococcales</taxon>
        <taxon>Methylococcaceae</taxon>
        <taxon>Methylobacter</taxon>
    </lineage>
</organism>
<dbReference type="PANTHER" id="PTHR30008:SF0">
    <property type="entry name" value="EXODEOXYRIBONUCLEASE 7 LARGE SUBUNIT"/>
    <property type="match status" value="1"/>
</dbReference>
<evidence type="ECO:0000259" key="1">
    <source>
        <dbReference type="Pfam" id="PF02601"/>
    </source>
</evidence>
<gene>
    <name evidence="2" type="ORF">PSU93_11355</name>
</gene>
<protein>
    <submittedName>
        <fullName evidence="2">Exodeoxyribonuclease VII large subunit</fullName>
    </submittedName>
</protein>